<feature type="domain" description="Phosphotyrosine protein phosphatase I" evidence="1">
    <location>
        <begin position="6"/>
        <end position="105"/>
    </location>
</feature>
<evidence type="ECO:0000313" key="2">
    <source>
        <dbReference type="EMBL" id="KIE58968.1"/>
    </source>
</evidence>
<accession>A0A0C1UT36</accession>
<reference evidence="3" key="2">
    <citation type="journal article" date="2019" name="BMC Genomics">
        <title>Complete genome sequence analysis of the thermoacidophilic verrucomicrobial methanotroph 'Candidatus Methylacidiphilum kamchatkense' strain Kam1 and comparison with its closest relatives.</title>
        <authorList>
            <person name="Kruse T."/>
            <person name="Ratnadevi C.M."/>
            <person name="Erikstad H.A."/>
            <person name="Birkeland N.K."/>
        </authorList>
    </citation>
    <scope>NUCLEOTIDE SEQUENCE</scope>
    <source>
        <strain evidence="3">Kam1</strain>
    </source>
</reference>
<dbReference type="GO" id="GO:0004725">
    <property type="term" value="F:protein tyrosine phosphatase activity"/>
    <property type="evidence" value="ECO:0007669"/>
    <property type="project" value="UniProtKB-EC"/>
</dbReference>
<evidence type="ECO:0000313" key="4">
    <source>
        <dbReference type="Proteomes" id="UP000031594"/>
    </source>
</evidence>
<sequence>MQKKFILFICTGNIYRSRFAQAIFNFHALQHSLCWEAFSRGIVASKTPGLLSPFVKEALIQKNIPLSFAGTDPVQLHIRDLQNATLRIALKEEEHKEPLKNLFPGWEKNCLFWHVGDINLIPPERALRMIESATLQIVDTLLQIEKEKNNASLICGFENIIHKR</sequence>
<protein>
    <submittedName>
        <fullName evidence="3">Protein tyrosine phosphatase</fullName>
        <ecNumber evidence="3">3.1.3.48</ecNumber>
    </submittedName>
</protein>
<dbReference type="STRING" id="1202785.A946_02620"/>
<dbReference type="AlphaFoldDB" id="A0A0C1UT36"/>
<keyword evidence="3" id="KW-0378">Hydrolase</keyword>
<evidence type="ECO:0000259" key="1">
    <source>
        <dbReference type="Pfam" id="PF01451"/>
    </source>
</evidence>
<reference evidence="5" key="3">
    <citation type="submission" date="2019-03" db="EMBL/GenBank/DDBJ databases">
        <title>Complete genome of Methylacidiphilum kamchatkense Kam1.</title>
        <authorList>
            <person name="Kruse T."/>
            <person name="Murarilal Ratnadevi C."/>
            <person name="Erikstad H.-A."/>
            <person name="Birkeland N.-K."/>
        </authorList>
    </citation>
    <scope>NUCLEOTIDE SEQUENCE [LARGE SCALE GENOMIC DNA]</scope>
    <source>
        <strain evidence="5">kam1</strain>
    </source>
</reference>
<keyword evidence="4" id="KW-1185">Reference proteome</keyword>
<evidence type="ECO:0000313" key="5">
    <source>
        <dbReference type="Proteomes" id="UP000315925"/>
    </source>
</evidence>
<dbReference type="EMBL" id="CP037899">
    <property type="protein sequence ID" value="QDQ43150.1"/>
    <property type="molecule type" value="Genomic_DNA"/>
</dbReference>
<name>A0A0C1UT36_9BACT</name>
<dbReference type="Pfam" id="PF01451">
    <property type="entry name" value="LMWPc"/>
    <property type="match status" value="1"/>
</dbReference>
<organism evidence="3 5">
    <name type="scientific">Methylacidiphilum kamchatkense Kam1</name>
    <dbReference type="NCBI Taxonomy" id="1202785"/>
    <lineage>
        <taxon>Bacteria</taxon>
        <taxon>Pseudomonadati</taxon>
        <taxon>Verrucomicrobiota</taxon>
        <taxon>Methylacidiphilae</taxon>
        <taxon>Methylacidiphilales</taxon>
        <taxon>Methylacidiphilaceae</taxon>
        <taxon>Methylacidiphilum (ex Ratnadevi et al. 2023)</taxon>
    </lineage>
</organism>
<dbReference type="SUPFAM" id="SSF52788">
    <property type="entry name" value="Phosphotyrosine protein phosphatases I"/>
    <property type="match status" value="1"/>
</dbReference>
<reference evidence="2 4" key="1">
    <citation type="submission" date="2014-08" db="EMBL/GenBank/DDBJ databases">
        <title>Methylacidiphilum kamchatkense strain Kam1 draft genome sequence.</title>
        <authorList>
            <person name="Birkeland N.-K."/>
            <person name="Erikstad H.A."/>
        </authorList>
    </citation>
    <scope>NUCLEOTIDE SEQUENCE [LARGE SCALE GENOMIC DNA]</scope>
    <source>
        <strain evidence="2 4">Kam1</strain>
    </source>
</reference>
<dbReference type="KEGG" id="mkc:kam1_1939"/>
<dbReference type="Proteomes" id="UP000315925">
    <property type="component" value="Chromosome"/>
</dbReference>
<dbReference type="InterPro" id="IPR036196">
    <property type="entry name" value="Ptyr_pPase_sf"/>
</dbReference>
<dbReference type="Proteomes" id="UP000031594">
    <property type="component" value="Unassembled WGS sequence"/>
</dbReference>
<dbReference type="EMBL" id="JQNX01000002">
    <property type="protein sequence ID" value="KIE58968.1"/>
    <property type="molecule type" value="Genomic_DNA"/>
</dbReference>
<gene>
    <name evidence="2" type="ORF">A946_02620</name>
    <name evidence="3" type="ORF">kam1_1939</name>
</gene>
<dbReference type="EC" id="3.1.3.48" evidence="3"/>
<dbReference type="InterPro" id="IPR023485">
    <property type="entry name" value="Ptyr_pPase"/>
</dbReference>
<evidence type="ECO:0000313" key="3">
    <source>
        <dbReference type="EMBL" id="QDQ43150.1"/>
    </source>
</evidence>
<dbReference type="RefSeq" id="WP_039720886.1">
    <property type="nucleotide sequence ID" value="NZ_CP037899.1"/>
</dbReference>
<proteinExistence type="predicted"/>
<dbReference type="OrthoDB" id="9784339at2"/>
<dbReference type="Gene3D" id="3.40.50.2300">
    <property type="match status" value="1"/>
</dbReference>